<gene>
    <name evidence="5" type="ORF">METBISCDRAFT_15416</name>
</gene>
<dbReference type="SUPFAM" id="SSF51735">
    <property type="entry name" value="NAD(P)-binding Rossmann-fold domains"/>
    <property type="match status" value="1"/>
</dbReference>
<evidence type="ECO:0000256" key="2">
    <source>
        <dbReference type="ARBA" id="ARBA00022857"/>
    </source>
</evidence>
<keyword evidence="4" id="KW-0472">Membrane</keyword>
<evidence type="ECO:0000256" key="4">
    <source>
        <dbReference type="SAM" id="Phobius"/>
    </source>
</evidence>
<feature type="transmembrane region" description="Helical" evidence="4">
    <location>
        <begin position="20"/>
        <end position="46"/>
    </location>
</feature>
<keyword evidence="3" id="KW-0560">Oxidoreductase</keyword>
<dbReference type="Gene3D" id="3.40.50.720">
    <property type="entry name" value="NAD(P)-binding Rossmann-like Domain"/>
    <property type="match status" value="1"/>
</dbReference>
<keyword evidence="6" id="KW-1185">Reference proteome</keyword>
<dbReference type="PANTHER" id="PTHR24320:SF282">
    <property type="entry name" value="WW DOMAIN-CONTAINING OXIDOREDUCTASE"/>
    <property type="match status" value="1"/>
</dbReference>
<dbReference type="OrthoDB" id="191139at2759"/>
<evidence type="ECO:0000313" key="6">
    <source>
        <dbReference type="Proteomes" id="UP000268321"/>
    </source>
</evidence>
<comment type="similarity">
    <text evidence="1">Belongs to the short-chain dehydrogenases/reductases (SDR) family.</text>
</comment>
<accession>A0A4P9ZF87</accession>
<keyword evidence="4" id="KW-0812">Transmembrane</keyword>
<feature type="transmembrane region" description="Helical" evidence="4">
    <location>
        <begin position="241"/>
        <end position="265"/>
    </location>
</feature>
<dbReference type="EMBL" id="ML004451">
    <property type="protein sequence ID" value="RKP30861.1"/>
    <property type="molecule type" value="Genomic_DNA"/>
</dbReference>
<name>A0A4P9ZF87_9ASCO</name>
<sequence>MPFDPQILPYLNPAIDRRTALVTAGTSGVGFYTVLHLHLHGYVVYLTGRSRTRASKAIERLQAELAAVVDTYTPEQRAKRFLGELHYLDMDLARLSSVLDTVAIFQNLERNLNILVNNAGVFVLTYTITEDGFELQLQTGYIAPFLLTIKLLPMLDRTTYISPEAGPPRVVYVSSVIHHIIPMLFNLSTRLNYAPNFLFSWYGFAVTKAAGIHLVKMLALHHPRMLCVSVLPGNVMNTDHFAYLTRLPIIGILFWCLFQLCSFFFGITSQDGAVSVAKCCMDPTLSTTTANGAHFLAQEPRNPSYVARNMNYAAQTWMWTIHQLGKRNIDMS</sequence>
<dbReference type="GO" id="GO:0016491">
    <property type="term" value="F:oxidoreductase activity"/>
    <property type="evidence" value="ECO:0007669"/>
    <property type="project" value="UniProtKB-KW"/>
</dbReference>
<protein>
    <submittedName>
        <fullName evidence="5">NAD(P)-binding protein</fullName>
    </submittedName>
</protein>
<reference evidence="6" key="1">
    <citation type="journal article" date="2018" name="Nat. Microbiol.">
        <title>Leveraging single-cell genomics to expand the fungal tree of life.</title>
        <authorList>
            <person name="Ahrendt S.R."/>
            <person name="Quandt C.A."/>
            <person name="Ciobanu D."/>
            <person name="Clum A."/>
            <person name="Salamov A."/>
            <person name="Andreopoulos B."/>
            <person name="Cheng J.F."/>
            <person name="Woyke T."/>
            <person name="Pelin A."/>
            <person name="Henrissat B."/>
            <person name="Reynolds N.K."/>
            <person name="Benny G.L."/>
            <person name="Smith M.E."/>
            <person name="James T.Y."/>
            <person name="Grigoriev I.V."/>
        </authorList>
    </citation>
    <scope>NUCLEOTIDE SEQUENCE [LARGE SCALE GENOMIC DNA]</scope>
    <source>
        <strain evidence="6">Baker2002</strain>
    </source>
</reference>
<dbReference type="AlphaFoldDB" id="A0A4P9ZF87"/>
<feature type="transmembrane region" description="Helical" evidence="4">
    <location>
        <begin position="199"/>
        <end position="220"/>
    </location>
</feature>
<organism evidence="5 6">
    <name type="scientific">Metschnikowia bicuspidata</name>
    <dbReference type="NCBI Taxonomy" id="27322"/>
    <lineage>
        <taxon>Eukaryota</taxon>
        <taxon>Fungi</taxon>
        <taxon>Dikarya</taxon>
        <taxon>Ascomycota</taxon>
        <taxon>Saccharomycotina</taxon>
        <taxon>Pichiomycetes</taxon>
        <taxon>Metschnikowiaceae</taxon>
        <taxon>Metschnikowia</taxon>
    </lineage>
</organism>
<dbReference type="PANTHER" id="PTHR24320">
    <property type="entry name" value="RETINOL DEHYDROGENASE"/>
    <property type="match status" value="1"/>
</dbReference>
<keyword evidence="4" id="KW-1133">Transmembrane helix</keyword>
<proteinExistence type="inferred from homology"/>
<evidence type="ECO:0000313" key="5">
    <source>
        <dbReference type="EMBL" id="RKP30861.1"/>
    </source>
</evidence>
<evidence type="ECO:0000256" key="1">
    <source>
        <dbReference type="ARBA" id="ARBA00006484"/>
    </source>
</evidence>
<dbReference type="InterPro" id="IPR002347">
    <property type="entry name" value="SDR_fam"/>
</dbReference>
<dbReference type="Proteomes" id="UP000268321">
    <property type="component" value="Unassembled WGS sequence"/>
</dbReference>
<dbReference type="InterPro" id="IPR036291">
    <property type="entry name" value="NAD(P)-bd_dom_sf"/>
</dbReference>
<dbReference type="Pfam" id="PF00106">
    <property type="entry name" value="adh_short"/>
    <property type="match status" value="1"/>
</dbReference>
<evidence type="ECO:0000256" key="3">
    <source>
        <dbReference type="ARBA" id="ARBA00023002"/>
    </source>
</evidence>
<dbReference type="PRINTS" id="PR00081">
    <property type="entry name" value="GDHRDH"/>
</dbReference>
<keyword evidence="2" id="KW-0521">NADP</keyword>